<dbReference type="EMBL" id="JAVXUO010002056">
    <property type="protein sequence ID" value="KAK2976640.1"/>
    <property type="molecule type" value="Genomic_DNA"/>
</dbReference>
<reference evidence="2" key="1">
    <citation type="submission" date="2022-12" db="EMBL/GenBank/DDBJ databases">
        <title>Draft genome assemblies for two species of Escallonia (Escalloniales).</title>
        <authorList>
            <person name="Chanderbali A."/>
            <person name="Dervinis C."/>
            <person name="Anghel I."/>
            <person name="Soltis D."/>
            <person name="Soltis P."/>
            <person name="Zapata F."/>
        </authorList>
    </citation>
    <scope>NUCLEOTIDE SEQUENCE</scope>
    <source>
        <strain evidence="2">UCBG92.1500</strain>
        <tissue evidence="2">Leaf</tissue>
    </source>
</reference>
<dbReference type="SUPFAM" id="SSF52047">
    <property type="entry name" value="RNI-like"/>
    <property type="match status" value="1"/>
</dbReference>
<dbReference type="Pfam" id="PF24758">
    <property type="entry name" value="LRR_At5g56370"/>
    <property type="match status" value="1"/>
</dbReference>
<dbReference type="InterPro" id="IPR050232">
    <property type="entry name" value="FBL13/AtMIF1-like"/>
</dbReference>
<sequence length="464" mass="52849">MDSSSPPTKFQITGLASEEHMIGNVPDAVLTHIISLLPPEQAVETRLVSTRWKYIWTLLPTLHFEMPRVDKNSFLDFVEKTLNLRNGLPFQKFSINCSQNCNYDRVNASLRNVVNLGVQELDLRFCDARKNVKLPWDALMSCKTLVCLTLGHAFVLDVPAEVCFPCLKVLHLRSVVYASDASLRNLLSACPVLEELYLRRYSFEEVDNLRTVNVSVPSLKRFKLRIDQLDVERHKSVRDSVLFEVSIDAPSLECLVLLDCVSGGNYYVKSLPSLREATIDVRPSYRLELPDGWFYANCWLFSLLRSSQSVETLTLSSSTLWALGLARQRCNLPKFANLVNLSLGLDKCHGWKLLPYLLESMPNLEVLALADGLVPAHDAYRFIWTKPQHVPACLLFKLKTIEIRHFDARMKTAQLMFIEYLLMNAKVLETMQILCAEHLGPSMRKELLKLPRVSTSCQLNFVTL</sequence>
<dbReference type="AlphaFoldDB" id="A0AA88R780"/>
<dbReference type="InterPro" id="IPR006566">
    <property type="entry name" value="FBD"/>
</dbReference>
<dbReference type="SMART" id="SM00579">
    <property type="entry name" value="FBD"/>
    <property type="match status" value="1"/>
</dbReference>
<evidence type="ECO:0000313" key="2">
    <source>
        <dbReference type="EMBL" id="KAK2976640.1"/>
    </source>
</evidence>
<organism evidence="2 3">
    <name type="scientific">Escallonia rubra</name>
    <dbReference type="NCBI Taxonomy" id="112253"/>
    <lineage>
        <taxon>Eukaryota</taxon>
        <taxon>Viridiplantae</taxon>
        <taxon>Streptophyta</taxon>
        <taxon>Embryophyta</taxon>
        <taxon>Tracheophyta</taxon>
        <taxon>Spermatophyta</taxon>
        <taxon>Magnoliopsida</taxon>
        <taxon>eudicotyledons</taxon>
        <taxon>Gunneridae</taxon>
        <taxon>Pentapetalae</taxon>
        <taxon>asterids</taxon>
        <taxon>campanulids</taxon>
        <taxon>Escalloniales</taxon>
        <taxon>Escalloniaceae</taxon>
        <taxon>Escallonia</taxon>
    </lineage>
</organism>
<dbReference type="PANTHER" id="PTHR31900">
    <property type="entry name" value="F-BOX/RNI SUPERFAMILY PROTEIN-RELATED"/>
    <property type="match status" value="1"/>
</dbReference>
<dbReference type="InterPro" id="IPR032675">
    <property type="entry name" value="LRR_dom_sf"/>
</dbReference>
<dbReference type="Proteomes" id="UP001187471">
    <property type="component" value="Unassembled WGS sequence"/>
</dbReference>
<comment type="caution">
    <text evidence="2">The sequence shown here is derived from an EMBL/GenBank/DDBJ whole genome shotgun (WGS) entry which is preliminary data.</text>
</comment>
<name>A0AA88R780_9ASTE</name>
<dbReference type="InterPro" id="IPR036047">
    <property type="entry name" value="F-box-like_dom_sf"/>
</dbReference>
<dbReference type="Pfam" id="PF08387">
    <property type="entry name" value="FBD"/>
    <property type="match status" value="1"/>
</dbReference>
<dbReference type="Pfam" id="PF00646">
    <property type="entry name" value="F-box"/>
    <property type="match status" value="1"/>
</dbReference>
<gene>
    <name evidence="2" type="ORF">RJ640_024174</name>
</gene>
<proteinExistence type="predicted"/>
<dbReference type="InterPro" id="IPR001810">
    <property type="entry name" value="F-box_dom"/>
</dbReference>
<evidence type="ECO:0000259" key="1">
    <source>
        <dbReference type="PROSITE" id="PS50181"/>
    </source>
</evidence>
<keyword evidence="3" id="KW-1185">Reference proteome</keyword>
<dbReference type="PANTHER" id="PTHR31900:SF34">
    <property type="entry name" value="EMB|CAB62440.1-RELATED"/>
    <property type="match status" value="1"/>
</dbReference>
<feature type="domain" description="F-box" evidence="1">
    <location>
        <begin position="19"/>
        <end position="55"/>
    </location>
</feature>
<dbReference type="SUPFAM" id="SSF81383">
    <property type="entry name" value="F-box domain"/>
    <property type="match status" value="1"/>
</dbReference>
<dbReference type="Gene3D" id="3.80.10.10">
    <property type="entry name" value="Ribonuclease Inhibitor"/>
    <property type="match status" value="1"/>
</dbReference>
<dbReference type="PROSITE" id="PS50181">
    <property type="entry name" value="FBOX"/>
    <property type="match status" value="1"/>
</dbReference>
<evidence type="ECO:0000313" key="3">
    <source>
        <dbReference type="Proteomes" id="UP001187471"/>
    </source>
</evidence>
<accession>A0AA88R780</accession>
<dbReference type="InterPro" id="IPR055411">
    <property type="entry name" value="LRR_FXL15/At3g58940/PEG3-like"/>
</dbReference>
<protein>
    <recommendedName>
        <fullName evidence="1">F-box domain-containing protein</fullName>
    </recommendedName>
</protein>